<accession>A0AAV7WEZ3</accession>
<comment type="caution">
    <text evidence="1">The sequence shown here is derived from an EMBL/GenBank/DDBJ whole genome shotgun (WGS) entry which is preliminary data.</text>
</comment>
<evidence type="ECO:0008006" key="3">
    <source>
        <dbReference type="Google" id="ProtNLM"/>
    </source>
</evidence>
<evidence type="ECO:0000313" key="1">
    <source>
        <dbReference type="EMBL" id="KAJ1210639.1"/>
    </source>
</evidence>
<keyword evidence="2" id="KW-1185">Reference proteome</keyword>
<dbReference type="Proteomes" id="UP001066276">
    <property type="component" value="Chromosome 1_2"/>
</dbReference>
<organism evidence="1 2">
    <name type="scientific">Pleurodeles waltl</name>
    <name type="common">Iberian ribbed newt</name>
    <dbReference type="NCBI Taxonomy" id="8319"/>
    <lineage>
        <taxon>Eukaryota</taxon>
        <taxon>Metazoa</taxon>
        <taxon>Chordata</taxon>
        <taxon>Craniata</taxon>
        <taxon>Vertebrata</taxon>
        <taxon>Euteleostomi</taxon>
        <taxon>Amphibia</taxon>
        <taxon>Batrachia</taxon>
        <taxon>Caudata</taxon>
        <taxon>Salamandroidea</taxon>
        <taxon>Salamandridae</taxon>
        <taxon>Pleurodelinae</taxon>
        <taxon>Pleurodeles</taxon>
    </lineage>
</organism>
<dbReference type="AlphaFoldDB" id="A0AAV7WEZ3"/>
<reference evidence="1" key="1">
    <citation type="journal article" date="2022" name="bioRxiv">
        <title>Sequencing and chromosome-scale assembly of the giantPleurodeles waltlgenome.</title>
        <authorList>
            <person name="Brown T."/>
            <person name="Elewa A."/>
            <person name="Iarovenko S."/>
            <person name="Subramanian E."/>
            <person name="Araus A.J."/>
            <person name="Petzold A."/>
            <person name="Susuki M."/>
            <person name="Suzuki K.-i.T."/>
            <person name="Hayashi T."/>
            <person name="Toyoda A."/>
            <person name="Oliveira C."/>
            <person name="Osipova E."/>
            <person name="Leigh N.D."/>
            <person name="Simon A."/>
            <person name="Yun M.H."/>
        </authorList>
    </citation>
    <scope>NUCLEOTIDE SEQUENCE</scope>
    <source>
        <strain evidence="1">20211129_DDA</strain>
        <tissue evidence="1">Liver</tissue>
    </source>
</reference>
<sequence>MAKQSTLDKFTSAGATAIDSSAASRLGPNKAALLAAITQSHDMLDTKICAVGSEDLQNTVDRIADAESTVSVVVDSVMALQQKVHKVTVMTKELAMRVEDAEGGACCNNL</sequence>
<proteinExistence type="predicted"/>
<dbReference type="EMBL" id="JANPWB010000002">
    <property type="protein sequence ID" value="KAJ1210639.1"/>
    <property type="molecule type" value="Genomic_DNA"/>
</dbReference>
<evidence type="ECO:0000313" key="2">
    <source>
        <dbReference type="Proteomes" id="UP001066276"/>
    </source>
</evidence>
<gene>
    <name evidence="1" type="ORF">NDU88_006001</name>
</gene>
<protein>
    <recommendedName>
        <fullName evidence="3">BLOC-1-related complex subunit 7</fullName>
    </recommendedName>
</protein>
<name>A0AAV7WEZ3_PLEWA</name>